<protein>
    <submittedName>
        <fullName evidence="1">Uncharacterized protein</fullName>
    </submittedName>
</protein>
<gene>
    <name evidence="1" type="ORF">T03_15856</name>
</gene>
<name>A0A0V1BFD5_TRIBR</name>
<reference evidence="1 2" key="1">
    <citation type="submission" date="2015-01" db="EMBL/GenBank/DDBJ databases">
        <title>Evolution of Trichinella species and genotypes.</title>
        <authorList>
            <person name="Korhonen P.K."/>
            <person name="Edoardo P."/>
            <person name="Giuseppe L.R."/>
            <person name="Gasser R.B."/>
        </authorList>
    </citation>
    <scope>NUCLEOTIDE SEQUENCE [LARGE SCALE GENOMIC DNA]</scope>
    <source>
        <strain evidence="1">ISS120</strain>
    </source>
</reference>
<dbReference type="AlphaFoldDB" id="A0A0V1BFD5"/>
<proteinExistence type="predicted"/>
<organism evidence="1 2">
    <name type="scientific">Trichinella britovi</name>
    <name type="common">Parasitic roundworm</name>
    <dbReference type="NCBI Taxonomy" id="45882"/>
    <lineage>
        <taxon>Eukaryota</taxon>
        <taxon>Metazoa</taxon>
        <taxon>Ecdysozoa</taxon>
        <taxon>Nematoda</taxon>
        <taxon>Enoplea</taxon>
        <taxon>Dorylaimia</taxon>
        <taxon>Trichinellida</taxon>
        <taxon>Trichinellidae</taxon>
        <taxon>Trichinella</taxon>
    </lineage>
</organism>
<evidence type="ECO:0000313" key="2">
    <source>
        <dbReference type="Proteomes" id="UP000054653"/>
    </source>
</evidence>
<evidence type="ECO:0000313" key="1">
    <source>
        <dbReference type="EMBL" id="KRY35712.1"/>
    </source>
</evidence>
<comment type="caution">
    <text evidence="1">The sequence shown here is derived from an EMBL/GenBank/DDBJ whole genome shotgun (WGS) entry which is preliminary data.</text>
</comment>
<sequence length="34" mass="4043">MVLVELFVEIYFVKSHVHGPRGFMHNFLHSDQLD</sequence>
<keyword evidence="2" id="KW-1185">Reference proteome</keyword>
<dbReference type="Proteomes" id="UP000054653">
    <property type="component" value="Unassembled WGS sequence"/>
</dbReference>
<accession>A0A0V1BFD5</accession>
<dbReference type="EMBL" id="JYDI01001245">
    <property type="protein sequence ID" value="KRY35712.1"/>
    <property type="molecule type" value="Genomic_DNA"/>
</dbReference>